<feature type="compositionally biased region" description="Acidic residues" evidence="1">
    <location>
        <begin position="20"/>
        <end position="32"/>
    </location>
</feature>
<evidence type="ECO:0000256" key="1">
    <source>
        <dbReference type="SAM" id="MobiDB-lite"/>
    </source>
</evidence>
<evidence type="ECO:0000313" key="2">
    <source>
        <dbReference type="EMBL" id="KAL3660359.1"/>
    </source>
</evidence>
<reference evidence="2 3" key="1">
    <citation type="submission" date="2024-09" db="EMBL/GenBank/DDBJ databases">
        <title>Genome sequencing and assembly of Phytophthora oleae, isolate VK10A, causative agent of rot of olive drupes.</title>
        <authorList>
            <person name="Conti Taguali S."/>
            <person name="Riolo M."/>
            <person name="La Spada F."/>
            <person name="Cacciola S.O."/>
            <person name="Dionisio G."/>
        </authorList>
    </citation>
    <scope>NUCLEOTIDE SEQUENCE [LARGE SCALE GENOMIC DNA]</scope>
    <source>
        <strain evidence="2 3">VK10A</strain>
    </source>
</reference>
<protein>
    <recommendedName>
        <fullName evidence="4">RxLR effector protein</fullName>
    </recommendedName>
</protein>
<gene>
    <name evidence="2" type="ORF">V7S43_014513</name>
</gene>
<dbReference type="AlphaFoldDB" id="A0ABD3F271"/>
<proteinExistence type="predicted"/>
<keyword evidence="3" id="KW-1185">Reference proteome</keyword>
<organism evidence="2 3">
    <name type="scientific">Phytophthora oleae</name>
    <dbReference type="NCBI Taxonomy" id="2107226"/>
    <lineage>
        <taxon>Eukaryota</taxon>
        <taxon>Sar</taxon>
        <taxon>Stramenopiles</taxon>
        <taxon>Oomycota</taxon>
        <taxon>Peronosporomycetes</taxon>
        <taxon>Peronosporales</taxon>
        <taxon>Peronosporaceae</taxon>
        <taxon>Phytophthora</taxon>
    </lineage>
</organism>
<dbReference type="EMBL" id="JBIMZQ010000041">
    <property type="protein sequence ID" value="KAL3660359.1"/>
    <property type="molecule type" value="Genomic_DNA"/>
</dbReference>
<name>A0ABD3F271_9STRA</name>
<feature type="region of interest" description="Disordered" evidence="1">
    <location>
        <begin position="1"/>
        <end position="32"/>
    </location>
</feature>
<evidence type="ECO:0008006" key="4">
    <source>
        <dbReference type="Google" id="ProtNLM"/>
    </source>
</evidence>
<evidence type="ECO:0000313" key="3">
    <source>
        <dbReference type="Proteomes" id="UP001632037"/>
    </source>
</evidence>
<accession>A0ABD3F271</accession>
<dbReference type="Proteomes" id="UP001632037">
    <property type="component" value="Unassembled WGS sequence"/>
</dbReference>
<comment type="caution">
    <text evidence="2">The sequence shown here is derived from an EMBL/GenBank/DDBJ whole genome shotgun (WGS) entry which is preliminary data.</text>
</comment>
<sequence>MNTVSKIGAGPNRSLRIHETEDESYDALDTSDDEERAGLPISTLDDVLSGKVTRTIAKITQKTGVKADDEMVGLVSRAVKLNDENKALFQQMRDQGWTLEKVSQALNIPAKEATLSKTALLDDLDYWFYKLYEGAMAKNLGIKAKTSA</sequence>